<reference evidence="7" key="1">
    <citation type="submission" date="2016-10" db="EMBL/GenBank/DDBJ databases">
        <authorList>
            <person name="Varghese N."/>
            <person name="Submissions S."/>
        </authorList>
    </citation>
    <scope>NUCLEOTIDE SEQUENCE [LARGE SCALE GENOMIC DNA]</scope>
    <source>
        <strain evidence="7">UNC267MFSha1.1M11</strain>
    </source>
</reference>
<accession>A0A1G4WTY2</accession>
<dbReference type="AlphaFoldDB" id="A0A1G4WTY2"/>
<dbReference type="Gene3D" id="3.40.50.10420">
    <property type="entry name" value="NagB/RpiA/CoA transferase-like"/>
    <property type="match status" value="1"/>
</dbReference>
<dbReference type="SUPFAM" id="SSF100950">
    <property type="entry name" value="NagB/RpiA/CoA transferase-like"/>
    <property type="match status" value="1"/>
</dbReference>
<keyword evidence="6" id="KW-0436">Ligase</keyword>
<keyword evidence="3 4" id="KW-0067">ATP-binding</keyword>
<dbReference type="InterPro" id="IPR002698">
    <property type="entry name" value="FTHF_cligase"/>
</dbReference>
<evidence type="ECO:0000313" key="7">
    <source>
        <dbReference type="Proteomes" id="UP000199707"/>
    </source>
</evidence>
<dbReference type="EC" id="6.3.3.2" evidence="5"/>
<dbReference type="GO" id="GO:0009396">
    <property type="term" value="P:folic acid-containing compound biosynthetic process"/>
    <property type="evidence" value="ECO:0007669"/>
    <property type="project" value="TreeGrafter"/>
</dbReference>
<gene>
    <name evidence="6" type="ORF">SAMN02799620_04801</name>
</gene>
<evidence type="ECO:0000256" key="3">
    <source>
        <dbReference type="ARBA" id="ARBA00022840"/>
    </source>
</evidence>
<dbReference type="PANTHER" id="PTHR23407">
    <property type="entry name" value="ATPASE INHIBITOR/5-FORMYLTETRAHYDROFOLATE CYCLO-LIGASE"/>
    <property type="match status" value="1"/>
</dbReference>
<dbReference type="GO" id="GO:0030272">
    <property type="term" value="F:5-formyltetrahydrofolate cyclo-ligase activity"/>
    <property type="evidence" value="ECO:0007669"/>
    <property type="project" value="UniProtKB-EC"/>
</dbReference>
<proteinExistence type="inferred from homology"/>
<feature type="binding site" evidence="4">
    <location>
        <position position="59"/>
    </location>
    <ligand>
        <name>substrate</name>
    </ligand>
</feature>
<dbReference type="STRING" id="1502745.SAMN02799620_04801"/>
<dbReference type="EMBL" id="FMUB01000011">
    <property type="protein sequence ID" value="SCX29512.1"/>
    <property type="molecule type" value="Genomic_DNA"/>
</dbReference>
<organism evidence="6 7">
    <name type="scientific">Mycolicibacterium fluoranthenivorans</name>
    <dbReference type="NCBI Taxonomy" id="258505"/>
    <lineage>
        <taxon>Bacteria</taxon>
        <taxon>Bacillati</taxon>
        <taxon>Actinomycetota</taxon>
        <taxon>Actinomycetes</taxon>
        <taxon>Mycobacteriales</taxon>
        <taxon>Mycobacteriaceae</taxon>
        <taxon>Mycolicibacterium</taxon>
    </lineage>
</organism>
<comment type="cofactor">
    <cofactor evidence="5">
        <name>Mg(2+)</name>
        <dbReference type="ChEBI" id="CHEBI:18420"/>
    </cofactor>
</comment>
<dbReference type="PIRSF" id="PIRSF006806">
    <property type="entry name" value="FTHF_cligase"/>
    <property type="match status" value="1"/>
</dbReference>
<name>A0A1G4WTY2_9MYCO</name>
<keyword evidence="5" id="KW-0460">Magnesium</keyword>
<feature type="binding site" evidence="4">
    <location>
        <position position="54"/>
    </location>
    <ligand>
        <name>substrate</name>
    </ligand>
</feature>
<protein>
    <recommendedName>
        <fullName evidence="5">5-formyltetrahydrofolate cyclo-ligase</fullName>
        <ecNumber evidence="5">6.3.3.2</ecNumber>
    </recommendedName>
</protein>
<dbReference type="RefSeq" id="WP_235633025.1">
    <property type="nucleotide sequence ID" value="NZ_FMUB01000011.1"/>
</dbReference>
<comment type="similarity">
    <text evidence="1 5">Belongs to the 5-formyltetrahydrofolate cyclo-ligase family.</text>
</comment>
<evidence type="ECO:0000313" key="6">
    <source>
        <dbReference type="EMBL" id="SCX29512.1"/>
    </source>
</evidence>
<keyword evidence="5" id="KW-0479">Metal-binding</keyword>
<dbReference type="PANTHER" id="PTHR23407:SF1">
    <property type="entry name" value="5-FORMYLTETRAHYDROFOLATE CYCLO-LIGASE"/>
    <property type="match status" value="1"/>
</dbReference>
<evidence type="ECO:0000256" key="2">
    <source>
        <dbReference type="ARBA" id="ARBA00022741"/>
    </source>
</evidence>
<keyword evidence="2 4" id="KW-0547">Nucleotide-binding</keyword>
<dbReference type="GO" id="GO:0005524">
    <property type="term" value="F:ATP binding"/>
    <property type="evidence" value="ECO:0007669"/>
    <property type="project" value="UniProtKB-KW"/>
</dbReference>
<evidence type="ECO:0000256" key="5">
    <source>
        <dbReference type="RuleBase" id="RU361279"/>
    </source>
</evidence>
<dbReference type="NCBIfam" id="TIGR02727">
    <property type="entry name" value="MTHFS_bact"/>
    <property type="match status" value="1"/>
</dbReference>
<dbReference type="Proteomes" id="UP000199707">
    <property type="component" value="Unassembled WGS sequence"/>
</dbReference>
<feature type="binding site" evidence="4">
    <location>
        <begin position="6"/>
        <end position="10"/>
    </location>
    <ligand>
        <name>ATP</name>
        <dbReference type="ChEBI" id="CHEBI:30616"/>
    </ligand>
</feature>
<dbReference type="InterPro" id="IPR037171">
    <property type="entry name" value="NagB/RpiA_transferase-like"/>
</dbReference>
<sequence>MAILTKPALRMRILAARRTVTAQQKRAESAALQTHLISYLSSRARPGDTVCGYVPIGAEPGSVGMLDALTHAGVRVLLPVARNGEPMQWGEYLPGRLVAAPFGLREPAPPWREPEAIRTATVVLVPALAVDRRGARLGRGAGFYDRALLLADPHAQLIAVVRDDELVDEVPAEPHDVPMTHVLTPERGVVALPSRE</sequence>
<evidence type="ECO:0000256" key="1">
    <source>
        <dbReference type="ARBA" id="ARBA00010638"/>
    </source>
</evidence>
<dbReference type="Pfam" id="PF01812">
    <property type="entry name" value="5-FTHF_cyc-lig"/>
    <property type="match status" value="1"/>
</dbReference>
<dbReference type="InterPro" id="IPR024185">
    <property type="entry name" value="FTHF_cligase-like_sf"/>
</dbReference>
<dbReference type="GO" id="GO:0046872">
    <property type="term" value="F:metal ion binding"/>
    <property type="evidence" value="ECO:0007669"/>
    <property type="project" value="UniProtKB-KW"/>
</dbReference>
<dbReference type="GO" id="GO:0035999">
    <property type="term" value="P:tetrahydrofolate interconversion"/>
    <property type="evidence" value="ECO:0007669"/>
    <property type="project" value="TreeGrafter"/>
</dbReference>
<comment type="catalytic activity">
    <reaction evidence="5">
        <text>(6S)-5-formyl-5,6,7,8-tetrahydrofolate + ATP = (6R)-5,10-methenyltetrahydrofolate + ADP + phosphate</text>
        <dbReference type="Rhea" id="RHEA:10488"/>
        <dbReference type="ChEBI" id="CHEBI:30616"/>
        <dbReference type="ChEBI" id="CHEBI:43474"/>
        <dbReference type="ChEBI" id="CHEBI:57455"/>
        <dbReference type="ChEBI" id="CHEBI:57457"/>
        <dbReference type="ChEBI" id="CHEBI:456216"/>
        <dbReference type="EC" id="6.3.3.2"/>
    </reaction>
</comment>
<evidence type="ECO:0000256" key="4">
    <source>
        <dbReference type="PIRSR" id="PIRSR006806-1"/>
    </source>
</evidence>
<feature type="binding site" evidence="4">
    <location>
        <begin position="136"/>
        <end position="144"/>
    </location>
    <ligand>
        <name>ATP</name>
        <dbReference type="ChEBI" id="CHEBI:30616"/>
    </ligand>
</feature>